<keyword evidence="6 11" id="KW-0378">Hydrolase</keyword>
<dbReference type="InterPro" id="IPR001915">
    <property type="entry name" value="Peptidase_M48"/>
</dbReference>
<keyword evidence="9 11" id="KW-0482">Metalloprotease</keyword>
<evidence type="ECO:0000256" key="8">
    <source>
        <dbReference type="ARBA" id="ARBA00022989"/>
    </source>
</evidence>
<dbReference type="PANTHER" id="PTHR43221">
    <property type="entry name" value="PROTEASE HTPX"/>
    <property type="match status" value="1"/>
</dbReference>
<evidence type="ECO:0000256" key="6">
    <source>
        <dbReference type="ARBA" id="ARBA00022801"/>
    </source>
</evidence>
<evidence type="ECO:0000256" key="10">
    <source>
        <dbReference type="ARBA" id="ARBA00023136"/>
    </source>
</evidence>
<evidence type="ECO:0000256" key="2">
    <source>
        <dbReference type="ARBA" id="ARBA00022475"/>
    </source>
</evidence>
<evidence type="ECO:0000256" key="3">
    <source>
        <dbReference type="ARBA" id="ARBA00022670"/>
    </source>
</evidence>
<evidence type="ECO:0000256" key="13">
    <source>
        <dbReference type="SAM" id="Phobius"/>
    </source>
</evidence>
<evidence type="ECO:0000256" key="9">
    <source>
        <dbReference type="ARBA" id="ARBA00023049"/>
    </source>
</evidence>
<evidence type="ECO:0000313" key="16">
    <source>
        <dbReference type="Proteomes" id="UP000642284"/>
    </source>
</evidence>
<sequence length="439" mass="47744">MEGGVRAAAEDVQACPECGAGIKGDNRYVVWCAACDWNVDPEPPDEDGDRLDRARRVLARRHGERLLAEVTAGGELRAHRDVSSVLAFGIALAVHGVTLGLACGGVWFLVRGWSGSGIGYGLIGLILLLLAWSLRPRAGRLPDDDPVLHRQDAPELYALIDEVARVVGTRTVDEVRFDAEVNAGVLSYGVRGRRVLTLGLPLWETLTPQQQIALLGHELGHYGNGDTRRTLVVWTAHRTLTDWLYHFSPSDGPAPGPPSADEIVANVFYAVPRVLTRCVLSLFDHLTLRASQRAEYLADRAAARAGSTEAAVSLMEHFFVADTATVVLRREGAQAAFTGGRRAPGNENRAEGVWDRLRAHMASVPAHEYERQRRVGVRRRHSVDSTHPPTDLRRQSLLAGPSVPAAVVADDARQGRIAAELAGARAEVARRIIRDGLDD</sequence>
<gene>
    <name evidence="15" type="ORF">H9Y04_27750</name>
</gene>
<evidence type="ECO:0000256" key="12">
    <source>
        <dbReference type="SAM" id="MobiDB-lite"/>
    </source>
</evidence>
<keyword evidence="16" id="KW-1185">Reference proteome</keyword>
<dbReference type="CDD" id="cd07328">
    <property type="entry name" value="M48_Ste24p_like"/>
    <property type="match status" value="1"/>
</dbReference>
<evidence type="ECO:0000256" key="1">
    <source>
        <dbReference type="ARBA" id="ARBA00004651"/>
    </source>
</evidence>
<proteinExistence type="inferred from homology"/>
<dbReference type="EMBL" id="JACTVJ010000013">
    <property type="protein sequence ID" value="MBC9716336.1"/>
    <property type="molecule type" value="Genomic_DNA"/>
</dbReference>
<keyword evidence="8 13" id="KW-1133">Transmembrane helix</keyword>
<dbReference type="InterPro" id="IPR050083">
    <property type="entry name" value="HtpX_protease"/>
</dbReference>
<keyword evidence="10 13" id="KW-0472">Membrane</keyword>
<dbReference type="PANTHER" id="PTHR43221:SF1">
    <property type="entry name" value="PROTEASE HTPX"/>
    <property type="match status" value="1"/>
</dbReference>
<dbReference type="Pfam" id="PF01435">
    <property type="entry name" value="Peptidase_M48"/>
    <property type="match status" value="1"/>
</dbReference>
<dbReference type="Proteomes" id="UP000642284">
    <property type="component" value="Unassembled WGS sequence"/>
</dbReference>
<comment type="subcellular location">
    <subcellularLocation>
        <location evidence="1">Cell membrane</location>
        <topology evidence="1">Multi-pass membrane protein</topology>
    </subcellularLocation>
</comment>
<evidence type="ECO:0000313" key="15">
    <source>
        <dbReference type="EMBL" id="MBC9716336.1"/>
    </source>
</evidence>
<keyword evidence="3 11" id="KW-0645">Protease</keyword>
<name>A0ABR7SP95_9ACTN</name>
<protein>
    <submittedName>
        <fullName evidence="15">M48 family metallopeptidase</fullName>
    </submittedName>
</protein>
<comment type="cofactor">
    <cofactor evidence="11">
        <name>Zn(2+)</name>
        <dbReference type="ChEBI" id="CHEBI:29105"/>
    </cofactor>
    <text evidence="11">Binds 1 zinc ion per subunit.</text>
</comment>
<dbReference type="Gene3D" id="3.30.2010.10">
    <property type="entry name" value="Metalloproteases ('zincins'), catalytic domain"/>
    <property type="match status" value="1"/>
</dbReference>
<feature type="transmembrane region" description="Helical" evidence="13">
    <location>
        <begin position="116"/>
        <end position="134"/>
    </location>
</feature>
<feature type="region of interest" description="Disordered" evidence="12">
    <location>
        <begin position="371"/>
        <end position="398"/>
    </location>
</feature>
<evidence type="ECO:0000256" key="4">
    <source>
        <dbReference type="ARBA" id="ARBA00022692"/>
    </source>
</evidence>
<evidence type="ECO:0000259" key="14">
    <source>
        <dbReference type="Pfam" id="PF01435"/>
    </source>
</evidence>
<comment type="similarity">
    <text evidence="11">Belongs to the peptidase M48 family.</text>
</comment>
<evidence type="ECO:0000256" key="11">
    <source>
        <dbReference type="RuleBase" id="RU003983"/>
    </source>
</evidence>
<reference evidence="15 16" key="1">
    <citation type="submission" date="2020-08" db="EMBL/GenBank/DDBJ databases">
        <title>Genemic of Streptomyces polyaspartic.</title>
        <authorList>
            <person name="Liu W."/>
        </authorList>
    </citation>
    <scope>NUCLEOTIDE SEQUENCE [LARGE SCALE GENOMIC DNA]</scope>
    <source>
        <strain evidence="15 16">TRM66268-LWL</strain>
    </source>
</reference>
<evidence type="ECO:0000256" key="5">
    <source>
        <dbReference type="ARBA" id="ARBA00022723"/>
    </source>
</evidence>
<evidence type="ECO:0000256" key="7">
    <source>
        <dbReference type="ARBA" id="ARBA00022833"/>
    </source>
</evidence>
<keyword evidence="5" id="KW-0479">Metal-binding</keyword>
<feature type="domain" description="Peptidase M48" evidence="14">
    <location>
        <begin position="155"/>
        <end position="397"/>
    </location>
</feature>
<keyword evidence="4 13" id="KW-0812">Transmembrane</keyword>
<keyword evidence="2" id="KW-1003">Cell membrane</keyword>
<comment type="caution">
    <text evidence="15">The sequence shown here is derived from an EMBL/GenBank/DDBJ whole genome shotgun (WGS) entry which is preliminary data.</text>
</comment>
<keyword evidence="7 11" id="KW-0862">Zinc</keyword>
<feature type="transmembrane region" description="Helical" evidence="13">
    <location>
        <begin position="85"/>
        <end position="110"/>
    </location>
</feature>
<accession>A0ABR7SP95</accession>
<organism evidence="15 16">
    <name type="scientific">Streptomyces polyasparticus</name>
    <dbReference type="NCBI Taxonomy" id="2767826"/>
    <lineage>
        <taxon>Bacteria</taxon>
        <taxon>Bacillati</taxon>
        <taxon>Actinomycetota</taxon>
        <taxon>Actinomycetes</taxon>
        <taxon>Kitasatosporales</taxon>
        <taxon>Streptomycetaceae</taxon>
        <taxon>Streptomyces</taxon>
    </lineage>
</organism>